<reference evidence="1 2" key="1">
    <citation type="submission" date="2024-09" db="EMBL/GenBank/DDBJ databases">
        <title>Floridaenema gen nov. (Aerosakkonemataceae, Aerosakkonematales ord. nov., Cyanobacteria) from benthic tropical and subtropical fresh waters, with the description of four new species.</title>
        <authorList>
            <person name="Moretto J.A."/>
            <person name="Berthold D.E."/>
            <person name="Lefler F.W."/>
            <person name="Huang I.-S."/>
            <person name="Laughinghouse H. IV."/>
        </authorList>
    </citation>
    <scope>NUCLEOTIDE SEQUENCE [LARGE SCALE GENOMIC DNA]</scope>
    <source>
        <strain evidence="1 2">BLCC-F167</strain>
    </source>
</reference>
<feature type="non-terminal residue" evidence="1">
    <location>
        <position position="66"/>
    </location>
</feature>
<evidence type="ECO:0000313" key="2">
    <source>
        <dbReference type="Proteomes" id="UP001576780"/>
    </source>
</evidence>
<dbReference type="EMBL" id="JBHFNT010000152">
    <property type="protein sequence ID" value="MFB2836457.1"/>
    <property type="molecule type" value="Genomic_DNA"/>
</dbReference>
<name>A0ABV4WMZ5_9CYAN</name>
<organism evidence="1 2">
    <name type="scientific">Floridaenema evergladense BLCC-F167</name>
    <dbReference type="NCBI Taxonomy" id="3153639"/>
    <lineage>
        <taxon>Bacteria</taxon>
        <taxon>Bacillati</taxon>
        <taxon>Cyanobacteriota</taxon>
        <taxon>Cyanophyceae</taxon>
        <taxon>Oscillatoriophycideae</taxon>
        <taxon>Aerosakkonematales</taxon>
        <taxon>Aerosakkonemataceae</taxon>
        <taxon>Floridanema</taxon>
        <taxon>Floridanema evergladense</taxon>
    </lineage>
</organism>
<evidence type="ECO:0000313" key="1">
    <source>
        <dbReference type="EMBL" id="MFB2836457.1"/>
    </source>
</evidence>
<protein>
    <submittedName>
        <fullName evidence="1">Helix-turn-helix domain-containing protein</fullName>
    </submittedName>
</protein>
<gene>
    <name evidence="1" type="ORF">ACE1CA_18145</name>
</gene>
<dbReference type="Proteomes" id="UP001576780">
    <property type="component" value="Unassembled WGS sequence"/>
</dbReference>
<keyword evidence="2" id="KW-1185">Reference proteome</keyword>
<dbReference type="Pfam" id="PF13384">
    <property type="entry name" value="HTH_23"/>
    <property type="match status" value="1"/>
</dbReference>
<dbReference type="RefSeq" id="WP_413278841.1">
    <property type="nucleotide sequence ID" value="NZ_JBHFNT010000152.1"/>
</dbReference>
<proteinExistence type="predicted"/>
<accession>A0ABV4WMZ5</accession>
<sequence length="66" mass="7489">MPAKNHLNLEQVEKLQKALKEEDGNIRERILILLLLNDGKTQAKIAEFVGCSINKVSYWCVHGDPD</sequence>
<comment type="caution">
    <text evidence="1">The sequence shown here is derived from an EMBL/GenBank/DDBJ whole genome shotgun (WGS) entry which is preliminary data.</text>
</comment>